<evidence type="ECO:0000313" key="3">
    <source>
        <dbReference type="Proteomes" id="UP001217089"/>
    </source>
</evidence>
<comment type="caution">
    <text evidence="2">The sequence shown here is derived from an EMBL/GenBank/DDBJ whole genome shotgun (WGS) entry which is preliminary data.</text>
</comment>
<dbReference type="SUPFAM" id="SSF52949">
    <property type="entry name" value="Macro domain-like"/>
    <property type="match status" value="1"/>
</dbReference>
<feature type="domain" description="Macro" evidence="1">
    <location>
        <begin position="56"/>
        <end position="151"/>
    </location>
</feature>
<dbReference type="InterPro" id="IPR043472">
    <property type="entry name" value="Macro_dom-like"/>
</dbReference>
<reference evidence="2 3" key="1">
    <citation type="submission" date="2022-12" db="EMBL/GenBank/DDBJ databases">
        <title>Chromosome-level genome of Tegillarca granosa.</title>
        <authorList>
            <person name="Kim J."/>
        </authorList>
    </citation>
    <scope>NUCLEOTIDE SEQUENCE [LARGE SCALE GENOMIC DNA]</scope>
    <source>
        <strain evidence="2">Teg-2019</strain>
        <tissue evidence="2">Adductor muscle</tissue>
    </source>
</reference>
<dbReference type="Proteomes" id="UP001217089">
    <property type="component" value="Unassembled WGS sequence"/>
</dbReference>
<protein>
    <recommendedName>
        <fullName evidence="1">Macro domain-containing protein</fullName>
    </recommendedName>
</protein>
<keyword evidence="3" id="KW-1185">Reference proteome</keyword>
<dbReference type="PROSITE" id="PS51154">
    <property type="entry name" value="MACRO"/>
    <property type="match status" value="1"/>
</dbReference>
<dbReference type="InterPro" id="IPR002589">
    <property type="entry name" value="Macro_dom"/>
</dbReference>
<proteinExistence type="predicted"/>
<dbReference type="Gene3D" id="3.40.220.10">
    <property type="entry name" value="Leucine Aminopeptidase, subunit E, domain 1"/>
    <property type="match status" value="1"/>
</dbReference>
<name>A0ABQ9FUK3_TEGGR</name>
<dbReference type="EMBL" id="JARBDR010000141">
    <property type="protein sequence ID" value="KAJ8320933.1"/>
    <property type="molecule type" value="Genomic_DNA"/>
</dbReference>
<organism evidence="2 3">
    <name type="scientific">Tegillarca granosa</name>
    <name type="common">Malaysian cockle</name>
    <name type="synonym">Anadara granosa</name>
    <dbReference type="NCBI Taxonomy" id="220873"/>
    <lineage>
        <taxon>Eukaryota</taxon>
        <taxon>Metazoa</taxon>
        <taxon>Spiralia</taxon>
        <taxon>Lophotrochozoa</taxon>
        <taxon>Mollusca</taxon>
        <taxon>Bivalvia</taxon>
        <taxon>Autobranchia</taxon>
        <taxon>Pteriomorphia</taxon>
        <taxon>Arcoida</taxon>
        <taxon>Arcoidea</taxon>
        <taxon>Arcidae</taxon>
        <taxon>Tegillarca</taxon>
    </lineage>
</organism>
<accession>A0ABQ9FUK3</accession>
<dbReference type="Pfam" id="PF01661">
    <property type="entry name" value="Macro"/>
    <property type="match status" value="1"/>
</dbReference>
<evidence type="ECO:0000313" key="2">
    <source>
        <dbReference type="EMBL" id="KAJ8320933.1"/>
    </source>
</evidence>
<sequence>MLPATLSTPEIVANRVAIYKKDEKGICVVGFKDDVIKTYDLVKELTRTDCPCTRQLKINPFESDLLTKLDFIGGSILQLDVDCIVNSANERLGHGAGVSAVIARAAGYKLEEEGKEYIERYGPIPVGELLSLNCWKITIQICYPYGWSKME</sequence>
<evidence type="ECO:0000259" key="1">
    <source>
        <dbReference type="PROSITE" id="PS51154"/>
    </source>
</evidence>
<gene>
    <name evidence="2" type="ORF">KUTeg_002520</name>
</gene>